<dbReference type="EMBL" id="JAUESC010000387">
    <property type="protein sequence ID" value="KAK0574136.1"/>
    <property type="molecule type" value="Genomic_DNA"/>
</dbReference>
<gene>
    <name evidence="4" type="ORF">LWI29_018758</name>
</gene>
<keyword evidence="1" id="KW-0175">Coiled coil</keyword>
<evidence type="ECO:0000313" key="4">
    <source>
        <dbReference type="EMBL" id="KAK0574136.1"/>
    </source>
</evidence>
<feature type="coiled-coil region" evidence="1">
    <location>
        <begin position="84"/>
        <end position="140"/>
    </location>
</feature>
<reference evidence="4" key="2">
    <citation type="submission" date="2023-06" db="EMBL/GenBank/DDBJ databases">
        <authorList>
            <person name="Swenson N.G."/>
            <person name="Wegrzyn J.L."/>
            <person name="Mcevoy S.L."/>
        </authorList>
    </citation>
    <scope>NUCLEOTIDE SEQUENCE</scope>
    <source>
        <strain evidence="4">NS2018</strain>
        <tissue evidence="4">Leaf</tissue>
    </source>
</reference>
<dbReference type="AlphaFoldDB" id="A0AA39VBK8"/>
<keyword evidence="5" id="KW-1185">Reference proteome</keyword>
<reference evidence="4" key="1">
    <citation type="journal article" date="2022" name="Plant J.">
        <title>Strategies of tolerance reflected in two North American maple genomes.</title>
        <authorList>
            <person name="McEvoy S.L."/>
            <person name="Sezen U.U."/>
            <person name="Trouern-Trend A."/>
            <person name="McMahon S.M."/>
            <person name="Schaberg P.G."/>
            <person name="Yang J."/>
            <person name="Wegrzyn J.L."/>
            <person name="Swenson N.G."/>
        </authorList>
    </citation>
    <scope>NUCLEOTIDE SEQUENCE</scope>
    <source>
        <strain evidence="4">NS2018</strain>
    </source>
</reference>
<evidence type="ECO:0000256" key="3">
    <source>
        <dbReference type="SAM" id="Phobius"/>
    </source>
</evidence>
<proteinExistence type="predicted"/>
<comment type="caution">
    <text evidence="4">The sequence shown here is derived from an EMBL/GenBank/DDBJ whole genome shotgun (WGS) entry which is preliminary data.</text>
</comment>
<evidence type="ECO:0000256" key="1">
    <source>
        <dbReference type="SAM" id="Coils"/>
    </source>
</evidence>
<name>A0AA39VBK8_ACESA</name>
<evidence type="ECO:0000313" key="5">
    <source>
        <dbReference type="Proteomes" id="UP001168877"/>
    </source>
</evidence>
<organism evidence="4 5">
    <name type="scientific">Acer saccharum</name>
    <name type="common">Sugar maple</name>
    <dbReference type="NCBI Taxonomy" id="4024"/>
    <lineage>
        <taxon>Eukaryota</taxon>
        <taxon>Viridiplantae</taxon>
        <taxon>Streptophyta</taxon>
        <taxon>Embryophyta</taxon>
        <taxon>Tracheophyta</taxon>
        <taxon>Spermatophyta</taxon>
        <taxon>Magnoliopsida</taxon>
        <taxon>eudicotyledons</taxon>
        <taxon>Gunneridae</taxon>
        <taxon>Pentapetalae</taxon>
        <taxon>rosids</taxon>
        <taxon>malvids</taxon>
        <taxon>Sapindales</taxon>
        <taxon>Sapindaceae</taxon>
        <taxon>Hippocastanoideae</taxon>
        <taxon>Acereae</taxon>
        <taxon>Acer</taxon>
    </lineage>
</organism>
<dbReference type="PANTHER" id="PTHR37261">
    <property type="entry name" value="40S RIBOSOMAL PROTEIN S27"/>
    <property type="match status" value="1"/>
</dbReference>
<keyword evidence="3" id="KW-0472">Membrane</keyword>
<feature type="transmembrane region" description="Helical" evidence="3">
    <location>
        <begin position="233"/>
        <end position="253"/>
    </location>
</feature>
<evidence type="ECO:0000256" key="2">
    <source>
        <dbReference type="SAM" id="MobiDB-lite"/>
    </source>
</evidence>
<dbReference type="Proteomes" id="UP001168877">
    <property type="component" value="Unassembled WGS sequence"/>
</dbReference>
<dbReference type="PANTHER" id="PTHR37261:SF1">
    <property type="entry name" value="40S RIBOSOMAL PROTEIN S27"/>
    <property type="match status" value="1"/>
</dbReference>
<accession>A0AA39VBK8</accession>
<keyword evidence="3" id="KW-0812">Transmembrane</keyword>
<protein>
    <submittedName>
        <fullName evidence="4">Uncharacterized protein</fullName>
    </submittedName>
</protein>
<sequence length="260" mass="29359">MSSYSPLLLLSGIDHKKLDMEPVSVTSNTFNTNKRHKSQRTGLKATNAGKRKIRKQRDSVSETKSPQAQAPGNEKNNYKQDLSRDRIEKVLEQLVSSLSRIEDRVSSVEEHMMIMKNPTTSSIETRLKEVEQQLEKLSASPGFSCNQNNNVVELESDYGLEGQENDDDDCIRPPGFLITAPEFPDSDDEEEELASKGRDKSASLESTCVVDKCETVNNLPEQYSQENSAKRSWIFTCFFCSGLWKLIIFIVLLECKSCFS</sequence>
<feature type="region of interest" description="Disordered" evidence="2">
    <location>
        <begin position="18"/>
        <end position="82"/>
    </location>
</feature>
<keyword evidence="3" id="KW-1133">Transmembrane helix</keyword>